<dbReference type="InterPro" id="IPR033116">
    <property type="entry name" value="TRYPSIN_SER"/>
</dbReference>
<dbReference type="CDD" id="cd00190">
    <property type="entry name" value="Tryp_SPc"/>
    <property type="match status" value="1"/>
</dbReference>
<dbReference type="GO" id="GO:0006508">
    <property type="term" value="P:proteolysis"/>
    <property type="evidence" value="ECO:0007669"/>
    <property type="project" value="UniProtKB-KW"/>
</dbReference>
<evidence type="ECO:0000256" key="4">
    <source>
        <dbReference type="ARBA" id="ARBA00023157"/>
    </source>
</evidence>
<proteinExistence type="predicted"/>
<reference evidence="8 9" key="1">
    <citation type="submission" date="2020-04" db="EMBL/GenBank/DDBJ databases">
        <authorList>
            <person name="Laetsch R D."/>
            <person name="Stevens L."/>
            <person name="Kumar S."/>
            <person name="Blaxter L. M."/>
        </authorList>
    </citation>
    <scope>NUCLEOTIDE SEQUENCE [LARGE SCALE GENOMIC DNA]</scope>
</reference>
<keyword evidence="2 5" id="KW-0378">Hydrolase</keyword>
<dbReference type="PROSITE" id="PS00134">
    <property type="entry name" value="TRYPSIN_HIS"/>
    <property type="match status" value="1"/>
</dbReference>
<keyword evidence="4" id="KW-1015">Disulfide bond</keyword>
<dbReference type="AlphaFoldDB" id="A0A8S1EUM0"/>
<dbReference type="PANTHER" id="PTHR24252">
    <property type="entry name" value="ACROSIN-RELATED"/>
    <property type="match status" value="1"/>
</dbReference>
<dbReference type="GO" id="GO:0004252">
    <property type="term" value="F:serine-type endopeptidase activity"/>
    <property type="evidence" value="ECO:0007669"/>
    <property type="project" value="InterPro"/>
</dbReference>
<name>A0A8S1EUM0_9PELO</name>
<evidence type="ECO:0000256" key="2">
    <source>
        <dbReference type="ARBA" id="ARBA00022801"/>
    </source>
</evidence>
<sequence>MPYSLYHVLILILLYIYIVTARNFECGLHASALEQADTRSWQEPSNFLMAENRLIGGNEARPHSWPWTVQLLFRGQHRCGGSLIDANFVITAAHCFARNHQFSFYSVRVGGHQSGSGTPHRVTAISVHPFYNIGWPSSYDVALMRIYPPVNLTANSRTICLPRFGPVENRMCIVTGWGATHEGSMAWTPKLREIHVPIIPTLLCNSLSSYIGRIHMPSMICAGYSQGKIDSCQGDSGGPLMCARDGRWELTGIVSWGIGCGRPGNPGVYSNVHASLSWIELEMAKLRI</sequence>
<dbReference type="Gene3D" id="2.40.10.10">
    <property type="entry name" value="Trypsin-like serine proteases"/>
    <property type="match status" value="1"/>
</dbReference>
<dbReference type="InterPro" id="IPR009003">
    <property type="entry name" value="Peptidase_S1_PA"/>
</dbReference>
<accession>A0A8S1EUM0</accession>
<evidence type="ECO:0000256" key="5">
    <source>
        <dbReference type="RuleBase" id="RU363034"/>
    </source>
</evidence>
<organism evidence="8 9">
    <name type="scientific">Caenorhabditis bovis</name>
    <dbReference type="NCBI Taxonomy" id="2654633"/>
    <lineage>
        <taxon>Eukaryota</taxon>
        <taxon>Metazoa</taxon>
        <taxon>Ecdysozoa</taxon>
        <taxon>Nematoda</taxon>
        <taxon>Chromadorea</taxon>
        <taxon>Rhabditida</taxon>
        <taxon>Rhabditina</taxon>
        <taxon>Rhabditomorpha</taxon>
        <taxon>Rhabditoidea</taxon>
        <taxon>Rhabditidae</taxon>
        <taxon>Peloderinae</taxon>
        <taxon>Caenorhabditis</taxon>
    </lineage>
</organism>
<dbReference type="InterPro" id="IPR001254">
    <property type="entry name" value="Trypsin_dom"/>
</dbReference>
<evidence type="ECO:0000259" key="7">
    <source>
        <dbReference type="PROSITE" id="PS50240"/>
    </source>
</evidence>
<keyword evidence="6" id="KW-0732">Signal</keyword>
<dbReference type="PROSITE" id="PS50240">
    <property type="entry name" value="TRYPSIN_DOM"/>
    <property type="match status" value="1"/>
</dbReference>
<feature type="signal peptide" evidence="6">
    <location>
        <begin position="1"/>
        <end position="21"/>
    </location>
</feature>
<dbReference type="Pfam" id="PF00089">
    <property type="entry name" value="Trypsin"/>
    <property type="match status" value="1"/>
</dbReference>
<dbReference type="InterPro" id="IPR043504">
    <property type="entry name" value="Peptidase_S1_PA_chymotrypsin"/>
</dbReference>
<evidence type="ECO:0000256" key="6">
    <source>
        <dbReference type="SAM" id="SignalP"/>
    </source>
</evidence>
<dbReference type="FunFam" id="2.40.10.10:FF:000003">
    <property type="entry name" value="Transmembrane serine protease 3"/>
    <property type="match status" value="1"/>
</dbReference>
<evidence type="ECO:0000313" key="9">
    <source>
        <dbReference type="Proteomes" id="UP000494206"/>
    </source>
</evidence>
<dbReference type="InterPro" id="IPR001314">
    <property type="entry name" value="Peptidase_S1A"/>
</dbReference>
<dbReference type="OrthoDB" id="5912168at2759"/>
<dbReference type="EMBL" id="CADEPM010000004">
    <property type="protein sequence ID" value="CAB3404373.1"/>
    <property type="molecule type" value="Genomic_DNA"/>
</dbReference>
<gene>
    <name evidence="8" type="ORF">CBOVIS_LOCUS6720</name>
</gene>
<feature type="chain" id="PRO_5035792046" description="Peptidase S1 domain-containing protein" evidence="6">
    <location>
        <begin position="22"/>
        <end position="288"/>
    </location>
</feature>
<dbReference type="SMART" id="SM00020">
    <property type="entry name" value="Tryp_SPc"/>
    <property type="match status" value="1"/>
</dbReference>
<dbReference type="InterPro" id="IPR018114">
    <property type="entry name" value="TRYPSIN_HIS"/>
</dbReference>
<comment type="caution">
    <text evidence="8">The sequence shown here is derived from an EMBL/GenBank/DDBJ whole genome shotgun (WGS) entry which is preliminary data.</text>
</comment>
<evidence type="ECO:0000256" key="1">
    <source>
        <dbReference type="ARBA" id="ARBA00022670"/>
    </source>
</evidence>
<protein>
    <recommendedName>
        <fullName evidence="7">Peptidase S1 domain-containing protein</fullName>
    </recommendedName>
</protein>
<dbReference type="PANTHER" id="PTHR24252:SF7">
    <property type="entry name" value="HYALIN"/>
    <property type="match status" value="1"/>
</dbReference>
<keyword evidence="3 5" id="KW-0720">Serine protease</keyword>
<dbReference type="SUPFAM" id="SSF50494">
    <property type="entry name" value="Trypsin-like serine proteases"/>
    <property type="match status" value="1"/>
</dbReference>
<keyword evidence="9" id="KW-1185">Reference proteome</keyword>
<feature type="domain" description="Peptidase S1" evidence="7">
    <location>
        <begin position="54"/>
        <end position="284"/>
    </location>
</feature>
<evidence type="ECO:0000313" key="8">
    <source>
        <dbReference type="EMBL" id="CAB3404373.1"/>
    </source>
</evidence>
<dbReference type="PROSITE" id="PS00135">
    <property type="entry name" value="TRYPSIN_SER"/>
    <property type="match status" value="1"/>
</dbReference>
<dbReference type="Proteomes" id="UP000494206">
    <property type="component" value="Unassembled WGS sequence"/>
</dbReference>
<evidence type="ECO:0000256" key="3">
    <source>
        <dbReference type="ARBA" id="ARBA00022825"/>
    </source>
</evidence>
<keyword evidence="1 5" id="KW-0645">Protease</keyword>
<dbReference type="PRINTS" id="PR00722">
    <property type="entry name" value="CHYMOTRYPSIN"/>
</dbReference>